<evidence type="ECO:0000256" key="7">
    <source>
        <dbReference type="ARBA" id="ARBA00022679"/>
    </source>
</evidence>
<keyword evidence="15" id="KW-0479">Metal-binding</keyword>
<dbReference type="PANTHER" id="PTHR12670">
    <property type="entry name" value="CERAMIDASE"/>
    <property type="match status" value="1"/>
</dbReference>
<dbReference type="Proteomes" id="UP000681722">
    <property type="component" value="Unassembled WGS sequence"/>
</dbReference>
<dbReference type="EMBL" id="CAJNOQ010002158">
    <property type="protein sequence ID" value="CAF0942416.1"/>
    <property type="molecule type" value="Genomic_DNA"/>
</dbReference>
<evidence type="ECO:0000256" key="12">
    <source>
        <dbReference type="ARBA" id="ARBA00023034"/>
    </source>
</evidence>
<comment type="similarity">
    <text evidence="2">Belongs to the glycosyltransferase 31 family.</text>
</comment>
<comment type="cofactor">
    <cofactor evidence="15">
        <name>Zn(2+)</name>
        <dbReference type="ChEBI" id="CHEBI:29105"/>
    </cofactor>
    <text evidence="15">Binds 1 zinc ion per subunit.</text>
</comment>
<evidence type="ECO:0000313" key="19">
    <source>
        <dbReference type="EMBL" id="CAF3718235.1"/>
    </source>
</evidence>
<protein>
    <recommendedName>
        <fullName evidence="5">Neutral ceramidase</fullName>
        <ecNumber evidence="4">3.5.1.23</ecNumber>
    </recommendedName>
</protein>
<reference evidence="18" key="1">
    <citation type="submission" date="2021-02" db="EMBL/GenBank/DDBJ databases">
        <authorList>
            <person name="Nowell W R."/>
        </authorList>
    </citation>
    <scope>NUCLEOTIDE SEQUENCE</scope>
</reference>
<keyword evidence="8" id="KW-0812">Transmembrane</keyword>
<dbReference type="GO" id="GO:0046512">
    <property type="term" value="P:sphingosine biosynthetic process"/>
    <property type="evidence" value="ECO:0007669"/>
    <property type="project" value="TreeGrafter"/>
</dbReference>
<dbReference type="GO" id="GO:0005576">
    <property type="term" value="C:extracellular region"/>
    <property type="evidence" value="ECO:0007669"/>
    <property type="project" value="TreeGrafter"/>
</dbReference>
<feature type="active site" description="Nucleophile" evidence="14">
    <location>
        <position position="283"/>
    </location>
</feature>
<dbReference type="EC" id="3.5.1.23" evidence="4"/>
<keyword evidence="10" id="KW-0735">Signal-anchor</keyword>
<feature type="domain" description="Neutral/alkaline non-lysosomal ceramidase N-terminal" evidence="16">
    <location>
        <begin position="32"/>
        <end position="539"/>
    </location>
</feature>
<dbReference type="EMBL" id="CAJOBC010002150">
    <property type="protein sequence ID" value="CAF3718235.1"/>
    <property type="molecule type" value="Genomic_DNA"/>
</dbReference>
<dbReference type="Pfam" id="PF01762">
    <property type="entry name" value="Galactosyl_T"/>
    <property type="match status" value="1"/>
</dbReference>
<evidence type="ECO:0000313" key="20">
    <source>
        <dbReference type="Proteomes" id="UP000663829"/>
    </source>
</evidence>
<organism evidence="18 20">
    <name type="scientific">Didymodactylos carnosus</name>
    <dbReference type="NCBI Taxonomy" id="1234261"/>
    <lineage>
        <taxon>Eukaryota</taxon>
        <taxon>Metazoa</taxon>
        <taxon>Spiralia</taxon>
        <taxon>Gnathifera</taxon>
        <taxon>Rotifera</taxon>
        <taxon>Eurotatoria</taxon>
        <taxon>Bdelloidea</taxon>
        <taxon>Philodinida</taxon>
        <taxon>Philodinidae</taxon>
        <taxon>Didymodactylos</taxon>
    </lineage>
</organism>
<dbReference type="AlphaFoldDB" id="A0A814CNI2"/>
<feature type="binding site" evidence="15">
    <location>
        <position position="232"/>
    </location>
    <ligand>
        <name>Zn(2+)</name>
        <dbReference type="ChEBI" id="CHEBI:29105"/>
    </ligand>
</feature>
<evidence type="ECO:0000256" key="1">
    <source>
        <dbReference type="ARBA" id="ARBA00004323"/>
    </source>
</evidence>
<evidence type="ECO:0000256" key="9">
    <source>
        <dbReference type="ARBA" id="ARBA00022801"/>
    </source>
</evidence>
<evidence type="ECO:0000256" key="13">
    <source>
        <dbReference type="ARBA" id="ARBA00023136"/>
    </source>
</evidence>
<comment type="similarity">
    <text evidence="3">Belongs to the neutral ceramidase family.</text>
</comment>
<evidence type="ECO:0000256" key="11">
    <source>
        <dbReference type="ARBA" id="ARBA00022989"/>
    </source>
</evidence>
<dbReference type="InterPro" id="IPR038445">
    <property type="entry name" value="NCDase_C_sf"/>
</dbReference>
<dbReference type="GO" id="GO:0046872">
    <property type="term" value="F:metal ion binding"/>
    <property type="evidence" value="ECO:0007669"/>
    <property type="project" value="UniProtKB-KW"/>
</dbReference>
<evidence type="ECO:0000313" key="18">
    <source>
        <dbReference type="EMBL" id="CAF0942416.1"/>
    </source>
</evidence>
<evidence type="ECO:0000256" key="10">
    <source>
        <dbReference type="ARBA" id="ARBA00022968"/>
    </source>
</evidence>
<keyword evidence="13" id="KW-0472">Membrane</keyword>
<keyword evidence="20" id="KW-1185">Reference proteome</keyword>
<keyword evidence="9" id="KW-0378">Hydrolase</keyword>
<evidence type="ECO:0000256" key="4">
    <source>
        <dbReference type="ARBA" id="ARBA00011891"/>
    </source>
</evidence>
<evidence type="ECO:0000256" key="2">
    <source>
        <dbReference type="ARBA" id="ARBA00008661"/>
    </source>
</evidence>
<gene>
    <name evidence="18" type="ORF">GPM918_LOCUS10783</name>
    <name evidence="19" type="ORF">SRO942_LOCUS10751</name>
</gene>
<dbReference type="Gene3D" id="3.90.550.50">
    <property type="match status" value="1"/>
</dbReference>
<proteinExistence type="inferred from homology"/>
<feature type="binding site" evidence="15">
    <location>
        <position position="469"/>
    </location>
    <ligand>
        <name>Zn(2+)</name>
        <dbReference type="ChEBI" id="CHEBI:29105"/>
    </ligand>
</feature>
<feature type="binding site" evidence="15">
    <location>
        <position position="510"/>
    </location>
    <ligand>
        <name>Zn(2+)</name>
        <dbReference type="ChEBI" id="CHEBI:29105"/>
    </ligand>
</feature>
<accession>A0A814CNI2</accession>
<keyword evidence="11" id="KW-1133">Transmembrane helix</keyword>
<dbReference type="GO" id="GO:0046514">
    <property type="term" value="P:ceramide catabolic process"/>
    <property type="evidence" value="ECO:0007669"/>
    <property type="project" value="InterPro"/>
</dbReference>
<dbReference type="InterPro" id="IPR006823">
    <property type="entry name" value="Ceramidase_alk"/>
</dbReference>
<feature type="domain" description="Neutral/alkaline non-lysosomal ceramidase C-terminal" evidence="17">
    <location>
        <begin position="541"/>
        <end position="676"/>
    </location>
</feature>
<dbReference type="OrthoDB" id="191371at2759"/>
<evidence type="ECO:0000256" key="3">
    <source>
        <dbReference type="ARBA" id="ARBA00009835"/>
    </source>
</evidence>
<keyword evidence="12" id="KW-0333">Golgi apparatus</keyword>
<sequence>MQKKKAAKIIAAAAAVKQIQTPTQVNETPGQFLVGAGMFDITGEVAEIGFMGYAVPAQRGIGLLQRMRARAFIIVDPSPPNNRVVYVSMDNAMAFQMVRIEVIDRLQKLYQNLYTLKNVLLSGTHTHSTPGGTGGTVLVDITTFGFVKENWEACVAGVVGAIQRAHNNLQPGYIKINVGKLDNANINRSPASYLRDEDRSQYETNTDHEITVLRFESVDRTELGMINFFPVHGVSLNNTNMLVAGDNKGYASYLFEKYKNPDALPGTGKFVAAFGQSNEGDVSPNTAGPRCIDTGLPCDFNTSTCDGKNELCIAFGPGSTQYESTEIIGRMQFESARDLYNSAEIYLTSGVDYRHIYTDMQTQNVSSKFTTTGKNVTTCQAALGYSFAAGTTDGPGAFDFTQSTTSPNPFWRFVSAFIANPTPEQIACHEPKPILLDVGQVKPIEWVPYILPMQLYRIGNLYIISVPGEFTTMSGRRIKLTVKTALQNAGAWTNSSHIVIAGLSNSYSHYVTTYEEYQQQRYEGASTLYGPHTLAAYQQIFDQLTTALVMNKTLPDGPSPIDMRGKTFSFVLPPLWDGVPVGKDFGDIVHDVASQYRGGAVVNCTWYGGNPRHDLLTEKSYLYVDQYNASTSQWVTILTDADWETRFLWERQSFDYSLITVQWFIPKNQTVGMYRLLSLILYIFLLFLIDNRSQFYIYKTSKVKNIWKYNKNFFIKFQSFDKTFVQQKQQSLDSITIIDRFIYNNPPNTNNPICPLEKRSQGHNLLLILVLSRALNFDYRLAIRSTWGRNIYYGKLQIQTVFFVGTDDSTQYATRNEQKIFNDVVEIGIPENYPFVSHKELASLHWTRLFCPWAKYIFRADDDVLLDIFLLINYIQYYLYNNDEKYDGIYGWFRFNNTVHRNDKWAVTRQEYPFKFYPPYTFGIGYLMMNNTCLKLINAARVPDHIVQRIGDVYITGILRELANVKYYDFIGLEYSYTFLNELPCYDYFEKNLKLFICMSKLHIGIRGDPYEFYDTWDIILSRHETNYANYTNKKKI</sequence>
<dbReference type="Gene3D" id="2.60.40.2300">
    <property type="entry name" value="Neutral/alkaline non-lysosomal ceramidase, C-terminal domain"/>
    <property type="match status" value="1"/>
</dbReference>
<comment type="caution">
    <text evidence="18">The sequence shown here is derived from an EMBL/GenBank/DDBJ whole genome shotgun (WGS) entry which is preliminary data.</text>
</comment>
<dbReference type="GO" id="GO:0017040">
    <property type="term" value="F:N-acylsphingosine amidohydrolase activity"/>
    <property type="evidence" value="ECO:0007669"/>
    <property type="project" value="UniProtKB-EC"/>
</dbReference>
<keyword evidence="15" id="KW-0862">Zinc</keyword>
<dbReference type="InterPro" id="IPR031331">
    <property type="entry name" value="NEUT/ALK_ceramidase_C"/>
</dbReference>
<dbReference type="GO" id="GO:0000139">
    <property type="term" value="C:Golgi membrane"/>
    <property type="evidence" value="ECO:0007669"/>
    <property type="project" value="UniProtKB-SubCell"/>
</dbReference>
<dbReference type="GO" id="GO:0042759">
    <property type="term" value="P:long-chain fatty acid biosynthetic process"/>
    <property type="evidence" value="ECO:0007669"/>
    <property type="project" value="TreeGrafter"/>
</dbReference>
<dbReference type="InterPro" id="IPR031329">
    <property type="entry name" value="NEUT/ALK_ceramidase_N"/>
</dbReference>
<evidence type="ECO:0000256" key="14">
    <source>
        <dbReference type="PIRSR" id="PIRSR606823-1"/>
    </source>
</evidence>
<evidence type="ECO:0000256" key="5">
    <source>
        <dbReference type="ARBA" id="ARBA00019235"/>
    </source>
</evidence>
<evidence type="ECO:0000259" key="16">
    <source>
        <dbReference type="Pfam" id="PF04734"/>
    </source>
</evidence>
<dbReference type="InterPro" id="IPR002659">
    <property type="entry name" value="Glyco_trans_31"/>
</dbReference>
<comment type="subcellular location">
    <subcellularLocation>
        <location evidence="1">Golgi apparatus membrane</location>
        <topology evidence="1">Single-pass type II membrane protein</topology>
    </subcellularLocation>
</comment>
<feature type="binding site" evidence="15">
    <location>
        <position position="125"/>
    </location>
    <ligand>
        <name>Zn(2+)</name>
        <dbReference type="ChEBI" id="CHEBI:29105"/>
    </ligand>
</feature>
<evidence type="ECO:0000256" key="8">
    <source>
        <dbReference type="ARBA" id="ARBA00022692"/>
    </source>
</evidence>
<keyword evidence="7" id="KW-0808">Transferase</keyword>
<evidence type="ECO:0000259" key="17">
    <source>
        <dbReference type="Pfam" id="PF17048"/>
    </source>
</evidence>
<evidence type="ECO:0000256" key="6">
    <source>
        <dbReference type="ARBA" id="ARBA00022676"/>
    </source>
</evidence>
<dbReference type="PANTHER" id="PTHR12670:SF1">
    <property type="entry name" value="NEUTRAL CERAMIDASE"/>
    <property type="match status" value="1"/>
</dbReference>
<name>A0A814CNI2_9BILA</name>
<dbReference type="Proteomes" id="UP000663829">
    <property type="component" value="Unassembled WGS sequence"/>
</dbReference>
<keyword evidence="6" id="KW-0328">Glycosyltransferase</keyword>
<dbReference type="Pfam" id="PF17048">
    <property type="entry name" value="Ceramidse_alk_C"/>
    <property type="match status" value="1"/>
</dbReference>
<evidence type="ECO:0000256" key="15">
    <source>
        <dbReference type="PIRSR" id="PIRSR606823-2"/>
    </source>
</evidence>
<dbReference type="GO" id="GO:0016758">
    <property type="term" value="F:hexosyltransferase activity"/>
    <property type="evidence" value="ECO:0007669"/>
    <property type="project" value="InterPro"/>
</dbReference>
<dbReference type="Pfam" id="PF04734">
    <property type="entry name" value="Ceramidase_alk"/>
    <property type="match status" value="1"/>
</dbReference>